<name>A0A382AJU8_9ZZZZ</name>
<gene>
    <name evidence="2" type="ORF">METZ01_LOCUS154498</name>
</gene>
<proteinExistence type="predicted"/>
<dbReference type="AlphaFoldDB" id="A0A382AJU8"/>
<keyword evidence="1" id="KW-0472">Membrane</keyword>
<dbReference type="EMBL" id="UINC01025661">
    <property type="protein sequence ID" value="SVB01644.1"/>
    <property type="molecule type" value="Genomic_DNA"/>
</dbReference>
<accession>A0A382AJU8</accession>
<sequence length="91" mass="9817">MVGSDPPEPLDGELAVGTHWVVKIVVMIACVVGFTVVGTGIGFFTFYLADSIGVIDSMDFSWIDLFECMSVFVILSAVIGGRVCYKTIFSK</sequence>
<feature type="transmembrane region" description="Helical" evidence="1">
    <location>
        <begin position="20"/>
        <end position="48"/>
    </location>
</feature>
<protein>
    <submittedName>
        <fullName evidence="2">Uncharacterized protein</fullName>
    </submittedName>
</protein>
<reference evidence="2" key="1">
    <citation type="submission" date="2018-05" db="EMBL/GenBank/DDBJ databases">
        <authorList>
            <person name="Lanie J.A."/>
            <person name="Ng W.-L."/>
            <person name="Kazmierczak K.M."/>
            <person name="Andrzejewski T.M."/>
            <person name="Davidsen T.M."/>
            <person name="Wayne K.J."/>
            <person name="Tettelin H."/>
            <person name="Glass J.I."/>
            <person name="Rusch D."/>
            <person name="Podicherti R."/>
            <person name="Tsui H.-C.T."/>
            <person name="Winkler M.E."/>
        </authorList>
    </citation>
    <scope>NUCLEOTIDE SEQUENCE</scope>
</reference>
<evidence type="ECO:0000256" key="1">
    <source>
        <dbReference type="SAM" id="Phobius"/>
    </source>
</evidence>
<keyword evidence="1" id="KW-1133">Transmembrane helix</keyword>
<evidence type="ECO:0000313" key="2">
    <source>
        <dbReference type="EMBL" id="SVB01644.1"/>
    </source>
</evidence>
<keyword evidence="1" id="KW-0812">Transmembrane</keyword>
<organism evidence="2">
    <name type="scientific">marine metagenome</name>
    <dbReference type="NCBI Taxonomy" id="408172"/>
    <lineage>
        <taxon>unclassified sequences</taxon>
        <taxon>metagenomes</taxon>
        <taxon>ecological metagenomes</taxon>
    </lineage>
</organism>
<feature type="transmembrane region" description="Helical" evidence="1">
    <location>
        <begin position="60"/>
        <end position="81"/>
    </location>
</feature>